<evidence type="ECO:0000256" key="1">
    <source>
        <dbReference type="ARBA" id="ARBA00022701"/>
    </source>
</evidence>
<evidence type="ECO:0000256" key="9">
    <source>
        <dbReference type="SAM" id="MobiDB-lite"/>
    </source>
</evidence>
<evidence type="ECO:0000256" key="5">
    <source>
        <dbReference type="ARBA" id="ARBA00023175"/>
    </source>
</evidence>
<feature type="domain" description="Kinesin motor" evidence="10">
    <location>
        <begin position="95"/>
        <end position="363"/>
    </location>
</feature>
<dbReference type="SMART" id="SM00129">
    <property type="entry name" value="KISc"/>
    <property type="match status" value="1"/>
</dbReference>
<dbReference type="PROSITE" id="PS50067">
    <property type="entry name" value="KINESIN_MOTOR_2"/>
    <property type="match status" value="1"/>
</dbReference>
<comment type="caution">
    <text evidence="11">The sequence shown here is derived from an EMBL/GenBank/DDBJ whole genome shotgun (WGS) entry which is preliminary data.</text>
</comment>
<evidence type="ECO:0000256" key="2">
    <source>
        <dbReference type="ARBA" id="ARBA00022741"/>
    </source>
</evidence>
<feature type="region of interest" description="Disordered" evidence="9">
    <location>
        <begin position="576"/>
        <end position="623"/>
    </location>
</feature>
<keyword evidence="1" id="KW-0493">Microtubule</keyword>
<keyword evidence="5 7" id="KW-0505">Motor protein</keyword>
<keyword evidence="12" id="KW-1185">Reference proteome</keyword>
<feature type="coiled-coil region" evidence="8">
    <location>
        <begin position="932"/>
        <end position="994"/>
    </location>
</feature>
<dbReference type="Gene3D" id="3.40.850.10">
    <property type="entry name" value="Kinesin motor domain"/>
    <property type="match status" value="2"/>
</dbReference>
<evidence type="ECO:0000256" key="3">
    <source>
        <dbReference type="ARBA" id="ARBA00022840"/>
    </source>
</evidence>
<name>A0A7J9AM29_9ROSI</name>
<dbReference type="GO" id="GO:0007018">
    <property type="term" value="P:microtubule-based movement"/>
    <property type="evidence" value="ECO:0007669"/>
    <property type="project" value="InterPro"/>
</dbReference>
<accession>A0A7J9AM29</accession>
<evidence type="ECO:0000256" key="6">
    <source>
        <dbReference type="ARBA" id="ARBA00034488"/>
    </source>
</evidence>
<dbReference type="InterPro" id="IPR001752">
    <property type="entry name" value="Kinesin_motor_dom"/>
</dbReference>
<evidence type="ECO:0000256" key="4">
    <source>
        <dbReference type="ARBA" id="ARBA00023054"/>
    </source>
</evidence>
<dbReference type="GO" id="GO:0008017">
    <property type="term" value="F:microtubule binding"/>
    <property type="evidence" value="ECO:0007669"/>
    <property type="project" value="InterPro"/>
</dbReference>
<sequence>MKHFMLPRNTILREPMENAPSSPNPTPSKSKRKHTKPSKENAPPPDPNSQPSPASTAKFKSQLPPRPPSSNPLKRKLYTETLPDNASLSGISDSGVKVVVRMRPPIKEEEEGDTIVQKVTSDSLSINGQTFTFDSVASSDATQLDIFQLVGAPLVENCLAGFNSSVFAYGQTGSGKTYTIWGPANALLEENLSSDQQGLTPRVFERLFARINEEQIKHADKQLKYQCRCSFLEIYNEQITDLLDPNQRNLQIREDVKSGVYVENLTEEYVSSMKDVTQLLIKGLSNRRTGATSINAESSRSHSVFTCVVESRCKSVADGVSSFKTSRINLVDLAGSERQKLTGAAGERLKEAGNINRSLSQLGCKSETFSTLRFAQRAKAIKNKAVVNEVMQDDVNFLREVIRQLKDELHRMKSNGNNQTDPNGSYSTGWNARRSLNLLKFSLHHPRTLPHVDEDGDEEMEIDEEAVEDLCAQIGLQPADIYLHSNELTKQEIIESISGNTTSENGCAGNLVPNSSETFKVQDAEDTDVNMEEEISEEPKTSEIMIVECVETATNTPNIFSAHESVKQDPCQLTVETTDGDSPAILKSPTPSVSPRVNQSRKSLRTSSMYSASQKDLRDDKPETMRVTPTEHLAASLHHGLEIIDSHRQSLALRRSSFRFSLKPADSKPILAARKVDVGVQTFPQEEDPVVFLCSNCTHRTNLDGKEDTENSNLQLVPVDESDSGDKTKKQAVEKVLAGSIRREMALEEFCANQASEIMQLNRLVQQYKHERECNAIIGQTREDKILRLESLMDGVLPTEEFMEEELVSLTHEHKLLKEKYENHPEVLRTKIELKRAQDELERFRNFHDLGEREVLLEEIQDLRNQLQYYIDPSSTSARRRNSLLKLTYSCEPNVPLPLRAIPETNEESAEEKFEQERIRWTEAEGKWISLAEELRTELDASKLLADKRKQELDMEKKCAEELKEAMQMAMAGHARMLEQYADLEEKHMQLLARHRNIQEGIDDVKKAAARAGVKGAESKFINALAAEISALKVEREKERRYLRDENRGLQAQLRDTAEAVQAAGELLVRLKEAEEAVAAAQKRAMESEQETEKAHRQIEKLKRKHEHEISSLNELLTESRLPKEGTQHTFDNVDLAKHDVGEFHDADSDQQWRQVFEPFYNGEDGELSKLEENSSWFSGYDQSCLPKEAIQHTFDNVDIADHDAGKFNDANDTDQQWQQVFEPFYNGEDHELSKLEENSSWFSGYDRCNI</sequence>
<dbReference type="PROSITE" id="PS00411">
    <property type="entry name" value="KINESIN_MOTOR_1"/>
    <property type="match status" value="1"/>
</dbReference>
<organism evidence="11 12">
    <name type="scientific">Gossypium laxum</name>
    <dbReference type="NCBI Taxonomy" id="34288"/>
    <lineage>
        <taxon>Eukaryota</taxon>
        <taxon>Viridiplantae</taxon>
        <taxon>Streptophyta</taxon>
        <taxon>Embryophyta</taxon>
        <taxon>Tracheophyta</taxon>
        <taxon>Spermatophyta</taxon>
        <taxon>Magnoliopsida</taxon>
        <taxon>eudicotyledons</taxon>
        <taxon>Gunneridae</taxon>
        <taxon>Pentapetalae</taxon>
        <taxon>rosids</taxon>
        <taxon>malvids</taxon>
        <taxon>Malvales</taxon>
        <taxon>Malvaceae</taxon>
        <taxon>Malvoideae</taxon>
        <taxon>Gossypium</taxon>
    </lineage>
</organism>
<dbReference type="InterPro" id="IPR044986">
    <property type="entry name" value="KIF15/KIN-12"/>
</dbReference>
<evidence type="ECO:0000313" key="12">
    <source>
        <dbReference type="Proteomes" id="UP000593574"/>
    </source>
</evidence>
<dbReference type="AlphaFoldDB" id="A0A7J9AM29"/>
<dbReference type="InterPro" id="IPR019821">
    <property type="entry name" value="Kinesin_motor_CS"/>
</dbReference>
<evidence type="ECO:0000313" key="11">
    <source>
        <dbReference type="EMBL" id="MBA0725002.1"/>
    </source>
</evidence>
<dbReference type="GO" id="GO:0005524">
    <property type="term" value="F:ATP binding"/>
    <property type="evidence" value="ECO:0007669"/>
    <property type="project" value="UniProtKB-UniRule"/>
</dbReference>
<feature type="region of interest" description="Disordered" evidence="9">
    <location>
        <begin position="1"/>
        <end position="75"/>
    </location>
</feature>
<dbReference type="EMBL" id="JABEZV010000011">
    <property type="protein sequence ID" value="MBA0725002.1"/>
    <property type="molecule type" value="Genomic_DNA"/>
</dbReference>
<dbReference type="GO" id="GO:0003777">
    <property type="term" value="F:microtubule motor activity"/>
    <property type="evidence" value="ECO:0007669"/>
    <property type="project" value="InterPro"/>
</dbReference>
<dbReference type="InterPro" id="IPR027417">
    <property type="entry name" value="P-loop_NTPase"/>
</dbReference>
<dbReference type="PANTHER" id="PTHR37739">
    <property type="entry name" value="KINESIN-LIKE PROTEIN KIN-12D"/>
    <property type="match status" value="1"/>
</dbReference>
<protein>
    <recommendedName>
        <fullName evidence="10">Kinesin motor domain-containing protein</fullName>
    </recommendedName>
</protein>
<feature type="coiled-coil region" evidence="8">
    <location>
        <begin position="388"/>
        <end position="415"/>
    </location>
</feature>
<feature type="binding site" evidence="7">
    <location>
        <begin position="170"/>
        <end position="177"/>
    </location>
    <ligand>
        <name>ATP</name>
        <dbReference type="ChEBI" id="CHEBI:30616"/>
    </ligand>
</feature>
<feature type="coiled-coil region" evidence="8">
    <location>
        <begin position="1064"/>
        <end position="1119"/>
    </location>
</feature>
<dbReference type="Pfam" id="PF00225">
    <property type="entry name" value="Kinesin"/>
    <property type="match status" value="1"/>
</dbReference>
<dbReference type="PANTHER" id="PTHR37739:SF16">
    <property type="entry name" value="KINESIN-LIKE PROTEIN"/>
    <property type="match status" value="1"/>
</dbReference>
<dbReference type="PRINTS" id="PR00380">
    <property type="entry name" value="KINESINHEAVY"/>
</dbReference>
<evidence type="ECO:0000259" key="10">
    <source>
        <dbReference type="PROSITE" id="PS50067"/>
    </source>
</evidence>
<reference evidence="11 12" key="1">
    <citation type="journal article" date="2019" name="Genome Biol. Evol.">
        <title>Insights into the evolution of the New World diploid cottons (Gossypium, subgenus Houzingenia) based on genome sequencing.</title>
        <authorList>
            <person name="Grover C.E."/>
            <person name="Arick M.A. 2nd"/>
            <person name="Thrash A."/>
            <person name="Conover J.L."/>
            <person name="Sanders W.S."/>
            <person name="Peterson D.G."/>
            <person name="Frelichowski J.E."/>
            <person name="Scheffler J.A."/>
            <person name="Scheffler B.E."/>
            <person name="Wendel J.F."/>
        </authorList>
    </citation>
    <scope>NUCLEOTIDE SEQUENCE [LARGE SCALE GENOMIC DNA]</scope>
    <source>
        <strain evidence="11">4</strain>
        <tissue evidence="11">Leaf</tissue>
    </source>
</reference>
<evidence type="ECO:0000256" key="8">
    <source>
        <dbReference type="SAM" id="Coils"/>
    </source>
</evidence>
<dbReference type="SUPFAM" id="SSF52540">
    <property type="entry name" value="P-loop containing nucleoside triphosphate hydrolases"/>
    <property type="match status" value="1"/>
</dbReference>
<dbReference type="GO" id="GO:0005874">
    <property type="term" value="C:microtubule"/>
    <property type="evidence" value="ECO:0007669"/>
    <property type="project" value="UniProtKB-KW"/>
</dbReference>
<proteinExistence type="inferred from homology"/>
<evidence type="ECO:0000256" key="7">
    <source>
        <dbReference type="PROSITE-ProRule" id="PRU00283"/>
    </source>
</evidence>
<feature type="compositionally biased region" description="Polar residues" evidence="9">
    <location>
        <begin position="589"/>
        <end position="614"/>
    </location>
</feature>
<dbReference type="InterPro" id="IPR036961">
    <property type="entry name" value="Kinesin_motor_dom_sf"/>
</dbReference>
<dbReference type="Proteomes" id="UP000593574">
    <property type="component" value="Unassembled WGS sequence"/>
</dbReference>
<keyword evidence="3 7" id="KW-0067">ATP-binding</keyword>
<gene>
    <name evidence="11" type="ORF">Golax_021634</name>
</gene>
<keyword evidence="4 8" id="KW-0175">Coiled coil</keyword>
<comment type="similarity">
    <text evidence="6">Belongs to the TRAFAC class myosin-kinesin ATPase superfamily. Kinesin family. KIN-12 subfamily.</text>
</comment>
<keyword evidence="2 7" id="KW-0547">Nucleotide-binding</keyword>